<reference evidence="4" key="1">
    <citation type="submission" date="2023-07" db="EMBL/GenBank/DDBJ databases">
        <title>Two novel species in the genus Flavivirga.</title>
        <authorList>
            <person name="Kwon K."/>
        </authorList>
    </citation>
    <scope>NUCLEOTIDE SEQUENCE</scope>
    <source>
        <strain evidence="4">KCTC 52353</strain>
    </source>
</reference>
<feature type="domain" description="Outer membrane protein beta-barrel" evidence="3">
    <location>
        <begin position="6"/>
        <end position="165"/>
    </location>
</feature>
<dbReference type="RefSeq" id="WP_303279563.1">
    <property type="nucleotide sequence ID" value="NZ_JAUOEK010000173.1"/>
</dbReference>
<name>A0ABT8WFB4_9FLAO</name>
<dbReference type="InterPro" id="IPR027385">
    <property type="entry name" value="Beta-barrel_OMP"/>
</dbReference>
<sequence length="165" mass="17339">MKKLLLCAAIAVFGLTNVNAQGGFNAGASLGLPIGDAGDFTTFNITLDANYLWGLSDSVGIGVATGYSHYFGDSINIVTTSIDYDDQQFLPIAAAGRFNLSDKFKLGADIGYAVGINDDNDGGFYYAPKAQYGVSELIDIVLAYRSISVEGGSFDALTLGVEFGF</sequence>
<evidence type="ECO:0000313" key="4">
    <source>
        <dbReference type="EMBL" id="MDO5971849.1"/>
    </source>
</evidence>
<evidence type="ECO:0000256" key="1">
    <source>
        <dbReference type="ARBA" id="ARBA00022729"/>
    </source>
</evidence>
<gene>
    <name evidence="4" type="ORF">Q4Q35_18765</name>
</gene>
<evidence type="ECO:0000259" key="3">
    <source>
        <dbReference type="Pfam" id="PF13505"/>
    </source>
</evidence>
<protein>
    <submittedName>
        <fullName evidence="4">Outer membrane beta-barrel protein</fullName>
    </submittedName>
</protein>
<organism evidence="4 5">
    <name type="scientific">Flavivirga aquimarina</name>
    <dbReference type="NCBI Taxonomy" id="2027862"/>
    <lineage>
        <taxon>Bacteria</taxon>
        <taxon>Pseudomonadati</taxon>
        <taxon>Bacteroidota</taxon>
        <taxon>Flavobacteriia</taxon>
        <taxon>Flavobacteriales</taxon>
        <taxon>Flavobacteriaceae</taxon>
        <taxon>Flavivirga</taxon>
    </lineage>
</organism>
<dbReference type="EMBL" id="JAUOEK010000173">
    <property type="protein sequence ID" value="MDO5971849.1"/>
    <property type="molecule type" value="Genomic_DNA"/>
</dbReference>
<dbReference type="SUPFAM" id="SSF56925">
    <property type="entry name" value="OMPA-like"/>
    <property type="match status" value="1"/>
</dbReference>
<accession>A0ABT8WFB4</accession>
<keyword evidence="5" id="KW-1185">Reference proteome</keyword>
<dbReference type="InterPro" id="IPR011250">
    <property type="entry name" value="OMP/PagP_B-barrel"/>
</dbReference>
<dbReference type="Pfam" id="PF13505">
    <property type="entry name" value="OMP_b-brl"/>
    <property type="match status" value="1"/>
</dbReference>
<proteinExistence type="predicted"/>
<evidence type="ECO:0000256" key="2">
    <source>
        <dbReference type="SAM" id="SignalP"/>
    </source>
</evidence>
<keyword evidence="1 2" id="KW-0732">Signal</keyword>
<evidence type="ECO:0000313" key="5">
    <source>
        <dbReference type="Proteomes" id="UP001176883"/>
    </source>
</evidence>
<feature type="signal peptide" evidence="2">
    <location>
        <begin position="1"/>
        <end position="20"/>
    </location>
</feature>
<feature type="chain" id="PRO_5045841861" evidence="2">
    <location>
        <begin position="21"/>
        <end position="165"/>
    </location>
</feature>
<comment type="caution">
    <text evidence="4">The sequence shown here is derived from an EMBL/GenBank/DDBJ whole genome shotgun (WGS) entry which is preliminary data.</text>
</comment>
<dbReference type="Proteomes" id="UP001176883">
    <property type="component" value="Unassembled WGS sequence"/>
</dbReference>